<dbReference type="GO" id="GO:0008767">
    <property type="term" value="F:UDP-galactopyranose mutase activity"/>
    <property type="evidence" value="ECO:0007669"/>
    <property type="project" value="UniProtKB-EC"/>
</dbReference>
<dbReference type="FunFam" id="3.40.50.720:FF:000397">
    <property type="entry name" value="UDP-galactopyranose mutase"/>
    <property type="match status" value="1"/>
</dbReference>
<dbReference type="AlphaFoldDB" id="A0AAW5YVV4"/>
<proteinExistence type="inferred from homology"/>
<dbReference type="PANTHER" id="PTHR21197">
    <property type="entry name" value="UDP-GALACTOPYRANOSE MUTASE"/>
    <property type="match status" value="1"/>
</dbReference>
<protein>
    <submittedName>
        <fullName evidence="7">UDP-galactopyranose mutase</fullName>
        <ecNumber evidence="7">5.4.99.9</ecNumber>
    </submittedName>
</protein>
<dbReference type="Pfam" id="PF13450">
    <property type="entry name" value="NAD_binding_8"/>
    <property type="match status" value="1"/>
</dbReference>
<dbReference type="GO" id="GO:0005829">
    <property type="term" value="C:cytosol"/>
    <property type="evidence" value="ECO:0007669"/>
    <property type="project" value="TreeGrafter"/>
</dbReference>
<evidence type="ECO:0000313" key="8">
    <source>
        <dbReference type="Proteomes" id="UP001210502"/>
    </source>
</evidence>
<evidence type="ECO:0000313" key="7">
    <source>
        <dbReference type="EMBL" id="MDA3768246.1"/>
    </source>
</evidence>
<comment type="caution">
    <text evidence="7">The sequence shown here is derived from an EMBL/GenBank/DDBJ whole genome shotgun (WGS) entry which is preliminary data.</text>
</comment>
<dbReference type="InterPro" id="IPR004379">
    <property type="entry name" value="UDP-GALP_mutase"/>
</dbReference>
<evidence type="ECO:0000256" key="1">
    <source>
        <dbReference type="ARBA" id="ARBA00001974"/>
    </source>
</evidence>
<reference evidence="7" key="1">
    <citation type="submission" date="2023-01" db="EMBL/GenBank/DDBJ databases">
        <title>Sequencing of the bacterial strains from artisanal fermented milk Matsoni.</title>
        <authorList>
            <person name="Rozman V."/>
            <person name="Accetto T."/>
            <person name="Bogovic Matijasic B."/>
        </authorList>
    </citation>
    <scope>NUCLEOTIDE SEQUENCE</scope>
    <source>
        <strain evidence="7">Lbl333</strain>
    </source>
</reference>
<keyword evidence="5 7" id="KW-0413">Isomerase</keyword>
<sequence length="412" mass="47693">MVSVQFILAIGEDQKGDQLDQAQAWYRQEADPLLNKRSRTSMSKYLVVGAGLFGAVFAREAAKRGHEVTVIEKRDHIAGNIYTKEIDGIQVHQYGAHIFHTSNKDVWEYVQQFAEFNRYTNSPVANYKGKMYNLPFNMNTFTQMWGVRTPQEALDKINEQRAEMAGKEPQNLEEQAISLIGRDIYEKLIKGYTEKQWGRKATELPAFIIKRVPVRLIYDNNYFNDDYQGIPKGGYTKLVENMLKSDRITVETNTNFFDNKDEYLKNFDKVVYTGPIDEFFDYQLGELEYRSLRFETEEVNVGNYQGNAVINYTDAETPYTRVIEHKHFEFGKGDPDKSVITREYPANWSKGDEPYYPVNNDKNNALYAQYKDLAAKEDAKVIFGGRLGQYKYYNMDQVIRAALDAVNTEFGE</sequence>
<dbReference type="Gene3D" id="3.40.50.720">
    <property type="entry name" value="NAD(P)-binding Rossmann-like Domain"/>
    <property type="match status" value="3"/>
</dbReference>
<feature type="domain" description="UDP-galactopyranose mutase C-terminal" evidence="6">
    <location>
        <begin position="187"/>
        <end position="392"/>
    </location>
</feature>
<dbReference type="SUPFAM" id="SSF54373">
    <property type="entry name" value="FAD-linked reductases, C-terminal domain"/>
    <property type="match status" value="1"/>
</dbReference>
<evidence type="ECO:0000256" key="5">
    <source>
        <dbReference type="ARBA" id="ARBA00023235"/>
    </source>
</evidence>
<dbReference type="Proteomes" id="UP001210502">
    <property type="component" value="Unassembled WGS sequence"/>
</dbReference>
<evidence type="ECO:0000256" key="4">
    <source>
        <dbReference type="ARBA" id="ARBA00022827"/>
    </source>
</evidence>
<dbReference type="SUPFAM" id="SSF51971">
    <property type="entry name" value="Nucleotide-binding domain"/>
    <property type="match status" value="1"/>
</dbReference>
<dbReference type="PANTHER" id="PTHR21197:SF0">
    <property type="entry name" value="UDP-GALACTOPYRANOSE MUTASE"/>
    <property type="match status" value="1"/>
</dbReference>
<accession>A0AAW5YVV4</accession>
<dbReference type="NCBIfam" id="TIGR00031">
    <property type="entry name" value="UDP-GALP_mutase"/>
    <property type="match status" value="1"/>
</dbReference>
<dbReference type="InterPro" id="IPR015899">
    <property type="entry name" value="UDP-GalPyranose_mutase_C"/>
</dbReference>
<dbReference type="RefSeq" id="WP_271024720.1">
    <property type="nucleotide sequence ID" value="NZ_JAQIEY010000021.1"/>
</dbReference>
<evidence type="ECO:0000259" key="6">
    <source>
        <dbReference type="Pfam" id="PF03275"/>
    </source>
</evidence>
<comment type="cofactor">
    <cofactor evidence="1">
        <name>FAD</name>
        <dbReference type="ChEBI" id="CHEBI:57692"/>
    </cofactor>
</comment>
<evidence type="ECO:0000256" key="2">
    <source>
        <dbReference type="ARBA" id="ARBA00009321"/>
    </source>
</evidence>
<gene>
    <name evidence="7" type="primary">glf</name>
    <name evidence="7" type="ORF">PF586_07235</name>
</gene>
<comment type="similarity">
    <text evidence="2">Belongs to the UDP-galactopyranose/dTDP-fucopyranose mutase family.</text>
</comment>
<dbReference type="EC" id="5.4.99.9" evidence="7"/>
<dbReference type="GO" id="GO:0050660">
    <property type="term" value="F:flavin adenine dinucleotide binding"/>
    <property type="evidence" value="ECO:0007669"/>
    <property type="project" value="TreeGrafter"/>
</dbReference>
<keyword evidence="4" id="KW-0274">FAD</keyword>
<keyword evidence="3" id="KW-0285">Flavoprotein</keyword>
<organism evidence="7 8">
    <name type="scientific">Lactobacillus delbrueckii</name>
    <dbReference type="NCBI Taxonomy" id="1584"/>
    <lineage>
        <taxon>Bacteria</taxon>
        <taxon>Bacillati</taxon>
        <taxon>Bacillota</taxon>
        <taxon>Bacilli</taxon>
        <taxon>Lactobacillales</taxon>
        <taxon>Lactobacillaceae</taxon>
        <taxon>Lactobacillus</taxon>
    </lineage>
</organism>
<name>A0AAW5YVV4_9LACO</name>
<evidence type="ECO:0000256" key="3">
    <source>
        <dbReference type="ARBA" id="ARBA00022630"/>
    </source>
</evidence>
<dbReference type="EMBL" id="JAQIEY010000021">
    <property type="protein sequence ID" value="MDA3768246.1"/>
    <property type="molecule type" value="Genomic_DNA"/>
</dbReference>
<dbReference type="Pfam" id="PF03275">
    <property type="entry name" value="GLF"/>
    <property type="match status" value="1"/>
</dbReference>